<name>A0AAV3SWE9_9EURY</name>
<evidence type="ECO:0000256" key="7">
    <source>
        <dbReference type="ARBA" id="ARBA00023136"/>
    </source>
</evidence>
<dbReference type="Pfam" id="PF00005">
    <property type="entry name" value="ABC_tran"/>
    <property type="match status" value="1"/>
</dbReference>
<evidence type="ECO:0000259" key="10">
    <source>
        <dbReference type="PROSITE" id="PS50893"/>
    </source>
</evidence>
<dbReference type="InterPro" id="IPR027417">
    <property type="entry name" value="P-loop_NTPase"/>
</dbReference>
<gene>
    <name evidence="13" type="ORF">ABNG02_10440</name>
    <name evidence="12" type="ORF">GCM10008994_31360</name>
</gene>
<dbReference type="EMBL" id="JBEDNW010000005">
    <property type="protein sequence ID" value="MEZ3167739.1"/>
    <property type="molecule type" value="Genomic_DNA"/>
</dbReference>
<dbReference type="GO" id="GO:0016887">
    <property type="term" value="F:ATP hydrolysis activity"/>
    <property type="evidence" value="ECO:0007669"/>
    <property type="project" value="InterPro"/>
</dbReference>
<feature type="transmembrane region" description="Helical" evidence="9">
    <location>
        <begin position="90"/>
        <end position="112"/>
    </location>
</feature>
<dbReference type="GO" id="GO:0140359">
    <property type="term" value="F:ABC-type transporter activity"/>
    <property type="evidence" value="ECO:0007669"/>
    <property type="project" value="InterPro"/>
</dbReference>
<dbReference type="Proteomes" id="UP001567571">
    <property type="component" value="Unassembled WGS sequence"/>
</dbReference>
<dbReference type="InterPro" id="IPR036640">
    <property type="entry name" value="ABC1_TM_sf"/>
</dbReference>
<dbReference type="Proteomes" id="UP001501425">
    <property type="component" value="Unassembled WGS sequence"/>
</dbReference>
<evidence type="ECO:0000313" key="13">
    <source>
        <dbReference type="EMBL" id="MEZ3167739.1"/>
    </source>
</evidence>
<keyword evidence="15" id="KW-1185">Reference proteome</keyword>
<dbReference type="SUPFAM" id="SSF90123">
    <property type="entry name" value="ABC transporter transmembrane region"/>
    <property type="match status" value="1"/>
</dbReference>
<dbReference type="InterPro" id="IPR003439">
    <property type="entry name" value="ABC_transporter-like_ATP-bd"/>
</dbReference>
<feature type="region of interest" description="Disordered" evidence="8">
    <location>
        <begin position="674"/>
        <end position="695"/>
    </location>
</feature>
<evidence type="ECO:0000313" key="15">
    <source>
        <dbReference type="Proteomes" id="UP001567571"/>
    </source>
</evidence>
<reference evidence="12" key="2">
    <citation type="submission" date="2023-12" db="EMBL/GenBank/DDBJ databases">
        <authorList>
            <person name="Sun Q."/>
            <person name="Inoue M."/>
        </authorList>
    </citation>
    <scope>NUCLEOTIDE SEQUENCE</scope>
    <source>
        <strain evidence="12">JCM 14265</strain>
    </source>
</reference>
<dbReference type="CDD" id="cd18565">
    <property type="entry name" value="ABC_6TM_exporter_like"/>
    <property type="match status" value="1"/>
</dbReference>
<dbReference type="PROSITE" id="PS00211">
    <property type="entry name" value="ABC_TRANSPORTER_1"/>
    <property type="match status" value="1"/>
</dbReference>
<comment type="caution">
    <text evidence="12">The sequence shown here is derived from an EMBL/GenBank/DDBJ whole genome shotgun (WGS) entry which is preliminary data.</text>
</comment>
<reference evidence="13 15" key="3">
    <citation type="submission" date="2024-06" db="EMBL/GenBank/DDBJ databases">
        <title>Halorubrum miltondacostae sp. nov., a potential PHA producer isolated from an inland solar saltern in Rio Maior, Portugal.</title>
        <authorList>
            <person name="Albuquerque L."/>
            <person name="Viver T."/>
            <person name="Barroso C."/>
            <person name="Claudino R."/>
            <person name="Galvan M."/>
            <person name="Simoes G."/>
            <person name="Lobo Da Cunha A."/>
            <person name="Egas C."/>
        </authorList>
    </citation>
    <scope>NUCLEOTIDE SEQUENCE [LARGE SCALE GENOMIC DNA]</scope>
    <source>
        <strain evidence="13 15">DSM 18646</strain>
    </source>
</reference>
<dbReference type="PANTHER" id="PTHR24221">
    <property type="entry name" value="ATP-BINDING CASSETTE SUB-FAMILY B"/>
    <property type="match status" value="1"/>
</dbReference>
<dbReference type="SUPFAM" id="SSF52540">
    <property type="entry name" value="P-loop containing nucleoside triphosphate hydrolases"/>
    <property type="match status" value="1"/>
</dbReference>
<evidence type="ECO:0000256" key="3">
    <source>
        <dbReference type="ARBA" id="ARBA00022692"/>
    </source>
</evidence>
<comment type="subcellular location">
    <subcellularLocation>
        <location evidence="1">Membrane</location>
        <topology evidence="1">Multi-pass membrane protein</topology>
    </subcellularLocation>
</comment>
<keyword evidence="3 9" id="KW-0812">Transmembrane</keyword>
<keyword evidence="6 9" id="KW-1133">Transmembrane helix</keyword>
<feature type="compositionally biased region" description="Acidic residues" evidence="8">
    <location>
        <begin position="686"/>
        <end position="695"/>
    </location>
</feature>
<feature type="domain" description="ABC transporter" evidence="10">
    <location>
        <begin position="402"/>
        <end position="655"/>
    </location>
</feature>
<feature type="transmembrane region" description="Helical" evidence="9">
    <location>
        <begin position="193"/>
        <end position="213"/>
    </location>
</feature>
<proteinExistence type="predicted"/>
<feature type="domain" description="ABC transmembrane type-1" evidence="11">
    <location>
        <begin position="36"/>
        <end position="341"/>
    </location>
</feature>
<dbReference type="InterPro" id="IPR017871">
    <property type="entry name" value="ABC_transporter-like_CS"/>
</dbReference>
<organism evidence="12 14">
    <name type="scientific">Halorubrum ejinorense</name>
    <dbReference type="NCBI Taxonomy" id="425309"/>
    <lineage>
        <taxon>Archaea</taxon>
        <taxon>Methanobacteriati</taxon>
        <taxon>Methanobacteriota</taxon>
        <taxon>Stenosarchaea group</taxon>
        <taxon>Halobacteria</taxon>
        <taxon>Halobacteriales</taxon>
        <taxon>Haloferacaceae</taxon>
        <taxon>Halorubrum</taxon>
    </lineage>
</organism>
<accession>A0AAV3SWE9</accession>
<keyword evidence="5 12" id="KW-0067">ATP-binding</keyword>
<evidence type="ECO:0000256" key="6">
    <source>
        <dbReference type="ARBA" id="ARBA00022989"/>
    </source>
</evidence>
<feature type="region of interest" description="Disordered" evidence="8">
    <location>
        <begin position="364"/>
        <end position="393"/>
    </location>
</feature>
<evidence type="ECO:0000313" key="12">
    <source>
        <dbReference type="EMBL" id="GAA0554064.1"/>
    </source>
</evidence>
<dbReference type="RefSeq" id="WP_343780633.1">
    <property type="nucleotide sequence ID" value="NZ_BAAADQ010000016.1"/>
</dbReference>
<evidence type="ECO:0000256" key="9">
    <source>
        <dbReference type="SAM" id="Phobius"/>
    </source>
</evidence>
<feature type="compositionally biased region" description="Low complexity" evidence="8">
    <location>
        <begin position="378"/>
        <end position="391"/>
    </location>
</feature>
<keyword evidence="7 9" id="KW-0472">Membrane</keyword>
<dbReference type="PROSITE" id="PS50893">
    <property type="entry name" value="ABC_TRANSPORTER_2"/>
    <property type="match status" value="1"/>
</dbReference>
<dbReference type="AlphaFoldDB" id="A0AAV3SWE9"/>
<dbReference type="Pfam" id="PF00664">
    <property type="entry name" value="ABC_membrane"/>
    <property type="match status" value="1"/>
</dbReference>
<dbReference type="GO" id="GO:0016020">
    <property type="term" value="C:membrane"/>
    <property type="evidence" value="ECO:0007669"/>
    <property type="project" value="UniProtKB-SubCell"/>
</dbReference>
<evidence type="ECO:0000256" key="5">
    <source>
        <dbReference type="ARBA" id="ARBA00022840"/>
    </source>
</evidence>
<dbReference type="Gene3D" id="3.40.50.300">
    <property type="entry name" value="P-loop containing nucleotide triphosphate hydrolases"/>
    <property type="match status" value="1"/>
</dbReference>
<protein>
    <submittedName>
        <fullName evidence="12">ABC transporter ATP-binding protein</fullName>
    </submittedName>
</protein>
<reference evidence="12" key="1">
    <citation type="journal article" date="2014" name="Int. J. Syst. Evol. Microbiol.">
        <title>Complete genome sequence of Corynebacterium casei LMG S-19264T (=DSM 44701T), isolated from a smear-ripened cheese.</title>
        <authorList>
            <consortium name="US DOE Joint Genome Institute (JGI-PGF)"/>
            <person name="Walter F."/>
            <person name="Albersmeier A."/>
            <person name="Kalinowski J."/>
            <person name="Ruckert C."/>
        </authorList>
    </citation>
    <scope>NUCLEOTIDE SEQUENCE</scope>
    <source>
        <strain evidence="12">JCM 14265</strain>
    </source>
</reference>
<evidence type="ECO:0000256" key="1">
    <source>
        <dbReference type="ARBA" id="ARBA00004141"/>
    </source>
</evidence>
<dbReference type="GO" id="GO:0005524">
    <property type="term" value="F:ATP binding"/>
    <property type="evidence" value="ECO:0007669"/>
    <property type="project" value="UniProtKB-KW"/>
</dbReference>
<feature type="transmembrane region" description="Helical" evidence="9">
    <location>
        <begin position="273"/>
        <end position="298"/>
    </location>
</feature>
<feature type="compositionally biased region" description="Basic and acidic residues" evidence="8">
    <location>
        <begin position="674"/>
        <end position="685"/>
    </location>
</feature>
<evidence type="ECO:0000256" key="8">
    <source>
        <dbReference type="SAM" id="MobiDB-lite"/>
    </source>
</evidence>
<sequence length="695" mass="75476">MAADDRNAFEVYRDRVDRPLGRLFREYGASEAHWLVIGMVANVVARVAGLIPPVVLGVAIDAVFTGTGPYTLPLVPDGWLPTAEPAQFRLSVILIFGSFLVTGVFTYVYGIAANNFAHRVMHAVRTDSFDQMQRLDMTFFDDKQTGEVMSVLNNDASNLEVFLDNALQNSARLGVMVVGIAGVLVYYNYELAVVTLAAVPLMFLFTLWFMRAVEPRYVAQRSVVGDLNTALENALSGVELVKTSNTEAHESERVEDASYSYFRRTMSILRLNYVYRPGMELLAGLAFAATFAVGGYWLANGPPGPFSTELTVGTFVTFVLLTQQFVAPLAEVSNIIDQYENAKASCERVFGLRDIPIRIEDDDDAVELGGNGGGPAADGGVSEGSSGAQAERGARGGVAGAVEYDDVSFAYPENALVDPEDAEEEVLSGVSFSADPGDTVALVGPTGAGKSTLLKLLLRLYDVTDGAIYVDGHDVRDVTVESLRSSVGYVAQDTTLFDGTIAENIRYGRFTRIDEAEGDEESIRERVVEAAKAAEAHEFIDSLPNGYETRIGERGVKLSGGQRQRLAIARVVLQDPAILILDEATSAVDTETEMLIQRSLDRLAADRTTFVIAHRLSTVTDADTALVLEDGAVVERGSHEDLLDADGLYAKLWGVQAGEIDELPEEFVERARERHVDRAVERATESEDDSEPLDG</sequence>
<dbReference type="InterPro" id="IPR011527">
    <property type="entry name" value="ABC1_TM_dom"/>
</dbReference>
<dbReference type="EMBL" id="BAAADQ010000016">
    <property type="protein sequence ID" value="GAA0554064.1"/>
    <property type="molecule type" value="Genomic_DNA"/>
</dbReference>
<evidence type="ECO:0000313" key="14">
    <source>
        <dbReference type="Proteomes" id="UP001501425"/>
    </source>
</evidence>
<dbReference type="SMART" id="SM00382">
    <property type="entry name" value="AAA"/>
    <property type="match status" value="1"/>
</dbReference>
<dbReference type="InterPro" id="IPR039421">
    <property type="entry name" value="Type_1_exporter"/>
</dbReference>
<feature type="transmembrane region" description="Helical" evidence="9">
    <location>
        <begin position="47"/>
        <end position="70"/>
    </location>
</feature>
<keyword evidence="2" id="KW-0813">Transport</keyword>
<evidence type="ECO:0000259" key="11">
    <source>
        <dbReference type="PROSITE" id="PS50929"/>
    </source>
</evidence>
<dbReference type="PANTHER" id="PTHR24221:SF654">
    <property type="entry name" value="ATP-BINDING CASSETTE SUB-FAMILY B MEMBER 6"/>
    <property type="match status" value="1"/>
</dbReference>
<keyword evidence="4" id="KW-0547">Nucleotide-binding</keyword>
<dbReference type="Gene3D" id="1.20.1560.10">
    <property type="entry name" value="ABC transporter type 1, transmembrane domain"/>
    <property type="match status" value="1"/>
</dbReference>
<dbReference type="FunFam" id="3.40.50.300:FF:000287">
    <property type="entry name" value="Multidrug ABC transporter ATP-binding protein"/>
    <property type="match status" value="1"/>
</dbReference>
<evidence type="ECO:0000256" key="4">
    <source>
        <dbReference type="ARBA" id="ARBA00022741"/>
    </source>
</evidence>
<dbReference type="InterPro" id="IPR003593">
    <property type="entry name" value="AAA+_ATPase"/>
</dbReference>
<dbReference type="PROSITE" id="PS50929">
    <property type="entry name" value="ABC_TM1F"/>
    <property type="match status" value="1"/>
</dbReference>
<evidence type="ECO:0000256" key="2">
    <source>
        <dbReference type="ARBA" id="ARBA00022448"/>
    </source>
</evidence>
<feature type="transmembrane region" description="Helical" evidence="9">
    <location>
        <begin position="170"/>
        <end position="187"/>
    </location>
</feature>